<organism evidence="1 2">
    <name type="scientific">Bifidobacterium animalis subsp. lactis CNCM I-2494</name>
    <dbReference type="NCBI Taxonomy" id="1042403"/>
    <lineage>
        <taxon>Bacteria</taxon>
        <taxon>Bacillati</taxon>
        <taxon>Actinomycetota</taxon>
        <taxon>Actinomycetes</taxon>
        <taxon>Bifidobacteriales</taxon>
        <taxon>Bifidobacteriaceae</taxon>
        <taxon>Bifidobacterium</taxon>
    </lineage>
</organism>
<reference evidence="1 2" key="1">
    <citation type="journal article" date="2011" name="J. Bacteriol.">
        <title>Genome Sequence of the Probiotic Strain Bifidobacterium animalis subsp. lactis CNCM I-2494.</title>
        <authorList>
            <person name="Chervaux C."/>
            <person name="Grimaldi C."/>
            <person name="Bolotin A."/>
            <person name="Quinquis B."/>
            <person name="Legrain-Raspaud S."/>
            <person name="van Hylckama Vlieg J.E."/>
            <person name="Denariaz G."/>
            <person name="Smokvina T."/>
        </authorList>
    </citation>
    <scope>NUCLEOTIDE SEQUENCE [LARGE SCALE GENOMIC DNA]</scope>
    <source>
        <strain evidence="1 2">CNCM I-2494</strain>
    </source>
</reference>
<evidence type="ECO:0000313" key="1">
    <source>
        <dbReference type="EMBL" id="AEK30105.1"/>
    </source>
</evidence>
<protein>
    <submittedName>
        <fullName evidence="1">Uncharacterized protein</fullName>
    </submittedName>
</protein>
<dbReference type="KEGG" id="bnm:BALAC2494_00484"/>
<gene>
    <name evidence="1" type="ORF">BALAC2494_00484</name>
</gene>
<accession>A0A806FHA7</accession>
<dbReference type="AlphaFoldDB" id="A0A806FHA7"/>
<dbReference type="EMBL" id="CP002915">
    <property type="protein sequence ID" value="AEK30105.1"/>
    <property type="molecule type" value="Genomic_DNA"/>
</dbReference>
<sequence>MVSHDGEWLCSVALWIVSGVNAFTPFTDHNRRFSWIHGRLRCAMES</sequence>
<name>A0A806FHA7_BIFAN</name>
<dbReference type="Proteomes" id="UP000008394">
    <property type="component" value="Chromosome"/>
</dbReference>
<proteinExistence type="predicted"/>
<evidence type="ECO:0000313" key="2">
    <source>
        <dbReference type="Proteomes" id="UP000008394"/>
    </source>
</evidence>